<evidence type="ECO:0000256" key="2">
    <source>
        <dbReference type="SAM" id="Phobius"/>
    </source>
</evidence>
<protein>
    <submittedName>
        <fullName evidence="3">Uncharacterized protein</fullName>
    </submittedName>
</protein>
<organism evidence="3 4">
    <name type="scientific">Cenarchaeum symbiosum (strain A)</name>
    <dbReference type="NCBI Taxonomy" id="414004"/>
    <lineage>
        <taxon>Archaea</taxon>
        <taxon>Nitrososphaerota</taxon>
        <taxon>Candidatus Cenarchaeales</taxon>
        <taxon>Candidatus Cenarchaeaceae</taxon>
        <taxon>Candidatus Cenarchaeum</taxon>
    </lineage>
</organism>
<dbReference type="EMBL" id="DP000238">
    <property type="protein sequence ID" value="ABK76913.1"/>
    <property type="molecule type" value="Genomic_DNA"/>
</dbReference>
<evidence type="ECO:0000256" key="1">
    <source>
        <dbReference type="SAM" id="MobiDB-lite"/>
    </source>
</evidence>
<sequence length="110" mass="11914">MSDMRFILIGVGIVFVGYLLFALFSDQFIGPVVKAEQFEDCLAYFEDRPPEPVPCEAALQGKVAFFVVISAVLGAGGVALIKGMRGDWDRRVKPEDMVGPGGSDPDDSKE</sequence>
<keyword evidence="2" id="KW-0472">Membrane</keyword>
<feature type="transmembrane region" description="Helical" evidence="2">
    <location>
        <begin position="7"/>
        <end position="24"/>
    </location>
</feature>
<feature type="region of interest" description="Disordered" evidence="1">
    <location>
        <begin position="91"/>
        <end position="110"/>
    </location>
</feature>
<keyword evidence="2" id="KW-1133">Transmembrane helix</keyword>
<dbReference type="Proteomes" id="UP000000758">
    <property type="component" value="Chromosome"/>
</dbReference>
<dbReference type="STRING" id="414004.CENSYa_0273"/>
<evidence type="ECO:0000313" key="4">
    <source>
        <dbReference type="Proteomes" id="UP000000758"/>
    </source>
</evidence>
<feature type="transmembrane region" description="Helical" evidence="2">
    <location>
        <begin position="63"/>
        <end position="81"/>
    </location>
</feature>
<name>A0RU96_CENSY</name>
<keyword evidence="2" id="KW-0812">Transmembrane</keyword>
<reference evidence="3 4" key="1">
    <citation type="journal article" date="2006" name="Proc. Natl. Acad. Sci. U.S.A.">
        <title>Genomic analysis of the uncultivated marine crenarchaeote Cenarchaeum symbiosum.</title>
        <authorList>
            <person name="Hallam S.J."/>
            <person name="Konstantinidis K.T."/>
            <person name="Putnam N."/>
            <person name="Schleper C."/>
            <person name="Watanabe Y."/>
            <person name="Sugahara J."/>
            <person name="Preston C."/>
            <person name="de la Torre J."/>
            <person name="Richardson P.M."/>
            <person name="DeLong E.F."/>
        </authorList>
    </citation>
    <scope>NUCLEOTIDE SEQUENCE [LARGE SCALE GENOMIC DNA]</scope>
    <source>
        <strain evidence="4">A</strain>
    </source>
</reference>
<accession>A0RU96</accession>
<dbReference type="PATRIC" id="fig|414004.10.peg.238"/>
<evidence type="ECO:0000313" key="3">
    <source>
        <dbReference type="EMBL" id="ABK76913.1"/>
    </source>
</evidence>
<dbReference type="KEGG" id="csy:CENSYa_0273"/>
<keyword evidence="4" id="KW-1185">Reference proteome</keyword>
<dbReference type="HOGENOM" id="CLU_2271165_0_0_2"/>
<proteinExistence type="predicted"/>
<dbReference type="AlphaFoldDB" id="A0RU96"/>
<gene>
    <name evidence="3" type="ordered locus">CENSYa_0273</name>
</gene>
<dbReference type="EnsemblBacteria" id="ABK76913">
    <property type="protein sequence ID" value="ABK76913"/>
    <property type="gene ID" value="CENSYa_0273"/>
</dbReference>